<proteinExistence type="predicted"/>
<keyword evidence="2" id="KW-1185">Reference proteome</keyword>
<dbReference type="Proteomes" id="UP001227126">
    <property type="component" value="Unassembled WGS sequence"/>
</dbReference>
<evidence type="ECO:0000313" key="2">
    <source>
        <dbReference type="Proteomes" id="UP001227126"/>
    </source>
</evidence>
<protein>
    <submittedName>
        <fullName evidence="1">Uncharacterized protein</fullName>
    </submittedName>
</protein>
<evidence type="ECO:0000313" key="1">
    <source>
        <dbReference type="EMBL" id="MDK3074481.1"/>
    </source>
</evidence>
<reference evidence="1 2" key="1">
    <citation type="submission" date="2023-05" db="EMBL/GenBank/DDBJ databases">
        <title>Sedimentitalea sp. nov. JM2-8.</title>
        <authorList>
            <person name="Huang J."/>
        </authorList>
    </citation>
    <scope>NUCLEOTIDE SEQUENCE [LARGE SCALE GENOMIC DNA]</scope>
    <source>
        <strain evidence="1 2">JM2-8</strain>
    </source>
</reference>
<accession>A0ABT7FH78</accession>
<sequence>MLNMRRYFPVAMIVPAAGPTVLDQRFEERDLPGFAPHPDVATDGRIHAVEGSGNFGGLPRDKTRWLYRRKPRDRPPDACSAIGPNGRRIEIPVAEYTDMQALHPDSRVDATNAAGELYTPTSEEPGPFGSTGKIFRLVP</sequence>
<organism evidence="1 2">
    <name type="scientific">Sedimentitalea xiamensis</name>
    <dbReference type="NCBI Taxonomy" id="3050037"/>
    <lineage>
        <taxon>Bacteria</taxon>
        <taxon>Pseudomonadati</taxon>
        <taxon>Pseudomonadota</taxon>
        <taxon>Alphaproteobacteria</taxon>
        <taxon>Rhodobacterales</taxon>
        <taxon>Paracoccaceae</taxon>
        <taxon>Sedimentitalea</taxon>
    </lineage>
</organism>
<comment type="caution">
    <text evidence="1">The sequence shown here is derived from an EMBL/GenBank/DDBJ whole genome shotgun (WGS) entry which is preliminary data.</text>
</comment>
<dbReference type="RefSeq" id="WP_284486411.1">
    <property type="nucleotide sequence ID" value="NZ_JASNJE010000020.1"/>
</dbReference>
<name>A0ABT7FH78_9RHOB</name>
<dbReference type="EMBL" id="JASNJE010000020">
    <property type="protein sequence ID" value="MDK3074481.1"/>
    <property type="molecule type" value="Genomic_DNA"/>
</dbReference>
<gene>
    <name evidence="1" type="ORF">QO034_15385</name>
</gene>